<gene>
    <name evidence="1" type="ORF">WH87_04980</name>
</gene>
<name>A0A0F5QFP3_9HYPH</name>
<dbReference type="RefSeq" id="WP_046138227.1">
    <property type="nucleotide sequence ID" value="NZ_LANJ01000011.1"/>
</dbReference>
<protein>
    <submittedName>
        <fullName evidence="1">Uncharacterized protein</fullName>
    </submittedName>
</protein>
<organism evidence="1 2">
    <name type="scientific">Devosia epidermidihirudinis</name>
    <dbReference type="NCBI Taxonomy" id="1293439"/>
    <lineage>
        <taxon>Bacteria</taxon>
        <taxon>Pseudomonadati</taxon>
        <taxon>Pseudomonadota</taxon>
        <taxon>Alphaproteobacteria</taxon>
        <taxon>Hyphomicrobiales</taxon>
        <taxon>Devosiaceae</taxon>
        <taxon>Devosia</taxon>
    </lineage>
</organism>
<keyword evidence="2" id="KW-1185">Reference proteome</keyword>
<comment type="caution">
    <text evidence="1">The sequence shown here is derived from an EMBL/GenBank/DDBJ whole genome shotgun (WGS) entry which is preliminary data.</text>
</comment>
<evidence type="ECO:0000313" key="2">
    <source>
        <dbReference type="Proteomes" id="UP000033411"/>
    </source>
</evidence>
<evidence type="ECO:0000313" key="1">
    <source>
        <dbReference type="EMBL" id="KKC39546.1"/>
    </source>
</evidence>
<dbReference type="AlphaFoldDB" id="A0A0F5QFP3"/>
<dbReference type="STRING" id="1293439.WH87_04980"/>
<dbReference type="Proteomes" id="UP000033411">
    <property type="component" value="Unassembled WGS sequence"/>
</dbReference>
<sequence>MTKPAATYTHWFIFDGVGAVDGEMFTDYQRLLMAVGWQDAADYVVCAFDLGLPGQLGNWTHKGETQLVDVTKEVAADWWESRWNDSFEKVRAGQADFCFLAQHHRKELDAFIADHFAVENAADAWRDERVAAE</sequence>
<proteinExistence type="predicted"/>
<reference evidence="1 2" key="1">
    <citation type="submission" date="2015-03" db="EMBL/GenBank/DDBJ databases">
        <authorList>
            <person name="Lepp D."/>
            <person name="Hassan Y.I."/>
            <person name="Li X.-Z."/>
            <person name="Zhou T."/>
        </authorList>
    </citation>
    <scope>NUCLEOTIDE SEQUENCE [LARGE SCALE GENOMIC DNA]</scope>
    <source>
        <strain evidence="1 2">E84</strain>
    </source>
</reference>
<dbReference type="PATRIC" id="fig|1293439.3.peg.560"/>
<dbReference type="EMBL" id="LANJ01000011">
    <property type="protein sequence ID" value="KKC39546.1"/>
    <property type="molecule type" value="Genomic_DNA"/>
</dbReference>
<accession>A0A0F5QFP3</accession>